<reference evidence="1 2" key="1">
    <citation type="submission" date="2018-05" db="EMBL/GenBank/DDBJ databases">
        <title>Complete genome sequence of Arcticibacterium luteifluviistationis SM1504T, a cytophagaceae bacterium isolated from Arctic surface seawater.</title>
        <authorList>
            <person name="Li Y."/>
            <person name="Qin Q.-L."/>
        </authorList>
    </citation>
    <scope>NUCLEOTIDE SEQUENCE [LARGE SCALE GENOMIC DNA]</scope>
    <source>
        <strain evidence="1 2">SM1504</strain>
    </source>
</reference>
<evidence type="ECO:0000313" key="1">
    <source>
        <dbReference type="EMBL" id="AWW00785.1"/>
    </source>
</evidence>
<organism evidence="1 2">
    <name type="scientific">Arcticibacterium luteifluviistationis</name>
    <dbReference type="NCBI Taxonomy" id="1784714"/>
    <lineage>
        <taxon>Bacteria</taxon>
        <taxon>Pseudomonadati</taxon>
        <taxon>Bacteroidota</taxon>
        <taxon>Cytophagia</taxon>
        <taxon>Cytophagales</taxon>
        <taxon>Leadbetterellaceae</taxon>
        <taxon>Arcticibacterium</taxon>
    </lineage>
</organism>
<accession>A0A2Z4GI94</accession>
<protein>
    <recommendedName>
        <fullName evidence="3">DUF1684 domain-containing protein</fullName>
    </recommendedName>
</protein>
<dbReference type="OrthoDB" id="5493262at2"/>
<dbReference type="Proteomes" id="UP000249873">
    <property type="component" value="Chromosome"/>
</dbReference>
<dbReference type="KEGG" id="als:DJ013_03385"/>
<evidence type="ECO:0000313" key="2">
    <source>
        <dbReference type="Proteomes" id="UP000249873"/>
    </source>
</evidence>
<proteinExistence type="predicted"/>
<dbReference type="PANTHER" id="PTHR41913:SF1">
    <property type="entry name" value="DUF1684 DOMAIN-CONTAINING PROTEIN"/>
    <property type="match status" value="1"/>
</dbReference>
<dbReference type="AlphaFoldDB" id="A0A2Z4GI94"/>
<dbReference type="InterPro" id="IPR012467">
    <property type="entry name" value="DUF1684"/>
</dbReference>
<keyword evidence="2" id="KW-1185">Reference proteome</keyword>
<dbReference type="Pfam" id="PF07920">
    <property type="entry name" value="DUF1684"/>
    <property type="match status" value="1"/>
</dbReference>
<dbReference type="PANTHER" id="PTHR41913">
    <property type="entry name" value="DUF1684 DOMAIN-CONTAINING PROTEIN"/>
    <property type="match status" value="1"/>
</dbReference>
<sequence>MNQQDFNSETLENRESYKNNMLKMEQSPVAEISNFNDFRYFDPKEKWKMFVDFESSPSEETFPMVMTDQSISAIKMAGYAIFTIEDKEYRLMLFDEGEHYLLPFTDGTNGEETYGGGRYINVEKTSNNKLMIDFNEAHNFYCVYNVAFVCPVPPSENDVEARIDAGEKVLFLK</sequence>
<gene>
    <name evidence="1" type="ORF">DJ013_03385</name>
</gene>
<name>A0A2Z4GI94_9BACT</name>
<dbReference type="EMBL" id="CP029480">
    <property type="protein sequence ID" value="AWW00785.1"/>
    <property type="molecule type" value="Genomic_DNA"/>
</dbReference>
<evidence type="ECO:0008006" key="3">
    <source>
        <dbReference type="Google" id="ProtNLM"/>
    </source>
</evidence>